<feature type="transmembrane region" description="Helical" evidence="1">
    <location>
        <begin position="392"/>
        <end position="411"/>
    </location>
</feature>
<sequence length="500" mass="54818">MSSIVSEFQNKKLKFFLLGFLVILGAMVTLGSWALSSPPGSGPDDEYHLSSIWCSHGYRIQFCEKSTSIYEAKVPLQLHRNGGPRTIFCYAGDSKISASCIRGLDPEAVTKLESGKRFNTSSIASNFYKSNGLLVSPNVNRSILTMRFLQIFIFFTLISFSIYSSGERKWAVLLALFVGMVPVGLFIIPSTSPSSWAIAGVVSAGICVMNSFISSKKSHQITAVIGFLVAVLLTRNVRADINIMLAICITLGLISGFVIKETNRSLKFDQARLLRVAFLAAPGLLYIHLRVFSLYPWRIAKFILGGSFYSLSNDSPQAFLGFLGGSIQLGSADFAPTPVVLILMSVGFVTFIVTTARFVPLKVKISSGFGLSLLFFLPYWFSLGAIGLASRYIMAIYLVSLVTFSASAVSSRRLANFKFSKSALVTIFLTISLGQSLSLHQSIRRYITGTNISGWNLNEGAQWWWTHGPSPLSIWILGSVAFSVALFIVLVMTNYDRAEV</sequence>
<feature type="transmembrane region" description="Helical" evidence="1">
    <location>
        <begin position="143"/>
        <end position="163"/>
    </location>
</feature>
<dbReference type="AlphaFoldDB" id="A0A6J6AZR1"/>
<evidence type="ECO:0000313" key="2">
    <source>
        <dbReference type="EMBL" id="CAB4532045.1"/>
    </source>
</evidence>
<gene>
    <name evidence="2" type="ORF">UFOPK1353_00388</name>
</gene>
<dbReference type="InterPro" id="IPR018674">
    <property type="entry name" value="DUF2142_membrane"/>
</dbReference>
<keyword evidence="1" id="KW-0472">Membrane</keyword>
<feature type="transmembrane region" description="Helical" evidence="1">
    <location>
        <begin position="15"/>
        <end position="35"/>
    </location>
</feature>
<feature type="transmembrane region" description="Helical" evidence="1">
    <location>
        <begin position="220"/>
        <end position="237"/>
    </location>
</feature>
<accession>A0A6J6AZR1</accession>
<keyword evidence="1" id="KW-0812">Transmembrane</keyword>
<feature type="transmembrane region" description="Helical" evidence="1">
    <location>
        <begin position="366"/>
        <end position="386"/>
    </location>
</feature>
<feature type="transmembrane region" description="Helical" evidence="1">
    <location>
        <begin position="194"/>
        <end position="213"/>
    </location>
</feature>
<dbReference type="Pfam" id="PF09913">
    <property type="entry name" value="DUF2142"/>
    <property type="match status" value="1"/>
</dbReference>
<feature type="transmembrane region" description="Helical" evidence="1">
    <location>
        <begin position="423"/>
        <end position="443"/>
    </location>
</feature>
<feature type="transmembrane region" description="Helical" evidence="1">
    <location>
        <begin position="472"/>
        <end position="495"/>
    </location>
</feature>
<keyword evidence="1" id="KW-1133">Transmembrane helix</keyword>
<dbReference type="EMBL" id="CAEZSE010000043">
    <property type="protein sequence ID" value="CAB4532045.1"/>
    <property type="molecule type" value="Genomic_DNA"/>
</dbReference>
<feature type="transmembrane region" description="Helical" evidence="1">
    <location>
        <begin position="170"/>
        <end position="188"/>
    </location>
</feature>
<feature type="transmembrane region" description="Helical" evidence="1">
    <location>
        <begin position="339"/>
        <end position="359"/>
    </location>
</feature>
<evidence type="ECO:0000256" key="1">
    <source>
        <dbReference type="SAM" id="Phobius"/>
    </source>
</evidence>
<reference evidence="2" key="1">
    <citation type="submission" date="2020-05" db="EMBL/GenBank/DDBJ databases">
        <authorList>
            <person name="Chiriac C."/>
            <person name="Salcher M."/>
            <person name="Ghai R."/>
            <person name="Kavagutti S V."/>
        </authorList>
    </citation>
    <scope>NUCLEOTIDE SEQUENCE</scope>
</reference>
<proteinExistence type="predicted"/>
<name>A0A6J6AZR1_9ZZZZ</name>
<protein>
    <submittedName>
        <fullName evidence="2">Unannotated protein</fullName>
    </submittedName>
</protein>
<organism evidence="2">
    <name type="scientific">freshwater metagenome</name>
    <dbReference type="NCBI Taxonomy" id="449393"/>
    <lineage>
        <taxon>unclassified sequences</taxon>
        <taxon>metagenomes</taxon>
        <taxon>ecological metagenomes</taxon>
    </lineage>
</organism>
<feature type="transmembrane region" description="Helical" evidence="1">
    <location>
        <begin position="243"/>
        <end position="259"/>
    </location>
</feature>
<feature type="transmembrane region" description="Helical" evidence="1">
    <location>
        <begin position="271"/>
        <end position="289"/>
    </location>
</feature>